<accession>A0AAV3B7Q2</accession>
<dbReference type="Gene3D" id="4.10.365.10">
    <property type="entry name" value="p27"/>
    <property type="match status" value="1"/>
</dbReference>
<evidence type="ECO:0000259" key="3">
    <source>
        <dbReference type="Pfam" id="PF02234"/>
    </source>
</evidence>
<organism evidence="4 5">
    <name type="scientific">Pyxicephalus adspersus</name>
    <name type="common">African bullfrog</name>
    <dbReference type="NCBI Taxonomy" id="30357"/>
    <lineage>
        <taxon>Eukaryota</taxon>
        <taxon>Metazoa</taxon>
        <taxon>Chordata</taxon>
        <taxon>Craniata</taxon>
        <taxon>Vertebrata</taxon>
        <taxon>Euteleostomi</taxon>
        <taxon>Amphibia</taxon>
        <taxon>Batrachia</taxon>
        <taxon>Anura</taxon>
        <taxon>Neobatrachia</taxon>
        <taxon>Ranoidea</taxon>
        <taxon>Pyxicephalidae</taxon>
        <taxon>Pyxicephalinae</taxon>
        <taxon>Pyxicephalus</taxon>
    </lineage>
</organism>
<dbReference type="Pfam" id="PF02234">
    <property type="entry name" value="CDI"/>
    <property type="match status" value="1"/>
</dbReference>
<dbReference type="InterPro" id="IPR003175">
    <property type="entry name" value="CDI_dom"/>
</dbReference>
<feature type="domain" description="Cyclin-dependent kinase inhibitor" evidence="3">
    <location>
        <begin position="21"/>
        <end position="69"/>
    </location>
</feature>
<evidence type="ECO:0000256" key="1">
    <source>
        <dbReference type="ARBA" id="ARBA00006726"/>
    </source>
</evidence>
<proteinExistence type="inferred from homology"/>
<dbReference type="AlphaFoldDB" id="A0AAV3B7Q2"/>
<name>A0AAV3B7Q2_PYXAD</name>
<comment type="caution">
    <text evidence="4">The sequence shown here is derived from an EMBL/GenBank/DDBJ whole genome shotgun (WGS) entry which is preliminary data.</text>
</comment>
<protein>
    <recommendedName>
        <fullName evidence="3">Cyclin-dependent kinase inhibitor domain-containing protein</fullName>
    </recommendedName>
</protein>
<dbReference type="Proteomes" id="UP001181693">
    <property type="component" value="Unassembled WGS sequence"/>
</dbReference>
<comment type="similarity">
    <text evidence="1">Belongs to the CDI family.</text>
</comment>
<evidence type="ECO:0000313" key="5">
    <source>
        <dbReference type="Proteomes" id="UP001181693"/>
    </source>
</evidence>
<evidence type="ECO:0000313" key="4">
    <source>
        <dbReference type="EMBL" id="DBA34037.1"/>
    </source>
</evidence>
<dbReference type="InterPro" id="IPR029841">
    <property type="entry name" value="CDKN1A"/>
</dbReference>
<keyword evidence="5" id="KW-1185">Reference proteome</keyword>
<dbReference type="GO" id="GO:0005634">
    <property type="term" value="C:nucleus"/>
    <property type="evidence" value="ECO:0007669"/>
    <property type="project" value="InterPro"/>
</dbReference>
<dbReference type="GO" id="GO:0072331">
    <property type="term" value="P:signal transduction by p53 class mediator"/>
    <property type="evidence" value="ECO:0007669"/>
    <property type="project" value="InterPro"/>
</dbReference>
<sequence length="116" mass="13355">MYSARAILLQSNSNPEKVCRNLFGPVDHERLKADCEELLNRTAEEAKKRWNFDFVNETPIEGPYKWEKVDCVNGNILCSNEDNGSDCCKRKQKLITDYYQVKRHCSPVPSPKQSCA</sequence>
<dbReference type="EMBL" id="DYDO01000001">
    <property type="protein sequence ID" value="DBA34037.1"/>
    <property type="molecule type" value="Genomic_DNA"/>
</dbReference>
<dbReference type="GO" id="GO:0006974">
    <property type="term" value="P:DNA damage response"/>
    <property type="evidence" value="ECO:0007669"/>
    <property type="project" value="TreeGrafter"/>
</dbReference>
<dbReference type="GO" id="GO:0004861">
    <property type="term" value="F:cyclin-dependent protein serine/threonine kinase inhibitor activity"/>
    <property type="evidence" value="ECO:0007669"/>
    <property type="project" value="InterPro"/>
</dbReference>
<dbReference type="PANTHER" id="PTHR46778:SF1">
    <property type="entry name" value="CYCLIN-DEPENDENT KINASE INHIBITOR 1"/>
    <property type="match status" value="1"/>
</dbReference>
<reference evidence="4" key="1">
    <citation type="thesis" date="2020" institute="ProQuest LLC" country="789 East Eisenhower Parkway, Ann Arbor, MI, USA">
        <title>Comparative Genomics and Chromosome Evolution.</title>
        <authorList>
            <person name="Mudd A.B."/>
        </authorList>
    </citation>
    <scope>NUCLEOTIDE SEQUENCE</scope>
    <source>
        <strain evidence="4">1538</strain>
        <tissue evidence="4">Blood</tissue>
    </source>
</reference>
<dbReference type="GO" id="GO:0000307">
    <property type="term" value="C:cyclin-dependent protein kinase holoenzyme complex"/>
    <property type="evidence" value="ECO:0007669"/>
    <property type="project" value="TreeGrafter"/>
</dbReference>
<keyword evidence="2" id="KW-0649">Protein kinase inhibitor</keyword>
<dbReference type="InterPro" id="IPR044898">
    <property type="entry name" value="CDI_dom_sf"/>
</dbReference>
<dbReference type="PANTHER" id="PTHR46778">
    <property type="entry name" value="CYCLIN-DEPENDENT KINASE INHIBITOR 1-RELATED"/>
    <property type="match status" value="1"/>
</dbReference>
<evidence type="ECO:0000256" key="2">
    <source>
        <dbReference type="ARBA" id="ARBA00023013"/>
    </source>
</evidence>
<gene>
    <name evidence="4" type="ORF">GDO54_001643</name>
</gene>
<dbReference type="GO" id="GO:2000045">
    <property type="term" value="P:regulation of G1/S transition of mitotic cell cycle"/>
    <property type="evidence" value="ECO:0007669"/>
    <property type="project" value="TreeGrafter"/>
</dbReference>